<feature type="domain" description="CDC20/Fizzy WD40" evidence="9">
    <location>
        <begin position="140"/>
        <end position="420"/>
    </location>
</feature>
<evidence type="ECO:0000256" key="3">
    <source>
        <dbReference type="ARBA" id="ARBA00022618"/>
    </source>
</evidence>
<dbReference type="PANTHER" id="PTHR19918">
    <property type="entry name" value="CELL DIVISION CYCLE 20 CDC20 FIZZY -RELATED"/>
    <property type="match status" value="1"/>
</dbReference>
<keyword evidence="11" id="KW-1185">Reference proteome</keyword>
<feature type="repeat" description="WD" evidence="7">
    <location>
        <begin position="389"/>
        <end position="421"/>
    </location>
</feature>
<dbReference type="GO" id="GO:0005680">
    <property type="term" value="C:anaphase-promoting complex"/>
    <property type="evidence" value="ECO:0007669"/>
    <property type="project" value="TreeGrafter"/>
</dbReference>
<keyword evidence="3" id="KW-0132">Cell division</keyword>
<reference evidence="10" key="1">
    <citation type="submission" date="2013-04" db="EMBL/GenBank/DDBJ databases">
        <authorList>
            <person name="Qu J."/>
            <person name="Murali S.C."/>
            <person name="Bandaranaike D."/>
            <person name="Bellair M."/>
            <person name="Blankenburg K."/>
            <person name="Chao H."/>
            <person name="Dinh H."/>
            <person name="Doddapaneni H."/>
            <person name="Downs B."/>
            <person name="Dugan-Rocha S."/>
            <person name="Elkadiri S."/>
            <person name="Gnanaolivu R.D."/>
            <person name="Hernandez B."/>
            <person name="Javaid M."/>
            <person name="Jayaseelan J.C."/>
            <person name="Lee S."/>
            <person name="Li M."/>
            <person name="Ming W."/>
            <person name="Munidasa M."/>
            <person name="Muniz J."/>
            <person name="Nguyen L."/>
            <person name="Ongeri F."/>
            <person name="Osuji N."/>
            <person name="Pu L.-L."/>
            <person name="Puazo M."/>
            <person name="Qu C."/>
            <person name="Quiroz J."/>
            <person name="Raj R."/>
            <person name="Weissenberger G."/>
            <person name="Xin Y."/>
            <person name="Zou X."/>
            <person name="Han Y."/>
            <person name="Richards S."/>
            <person name="Worley K."/>
            <person name="Muzny D."/>
            <person name="Gibbs R."/>
        </authorList>
    </citation>
    <scope>NUCLEOTIDE SEQUENCE</scope>
    <source>
        <strain evidence="10">Sampled in the wild</strain>
    </source>
</reference>
<dbReference type="Proteomes" id="UP000792457">
    <property type="component" value="Unassembled WGS sequence"/>
</dbReference>
<evidence type="ECO:0000256" key="8">
    <source>
        <dbReference type="SAM" id="MobiDB-lite"/>
    </source>
</evidence>
<organism evidence="10 11">
    <name type="scientific">Ladona fulva</name>
    <name type="common">Scarce chaser dragonfly</name>
    <name type="synonym">Libellula fulva</name>
    <dbReference type="NCBI Taxonomy" id="123851"/>
    <lineage>
        <taxon>Eukaryota</taxon>
        <taxon>Metazoa</taxon>
        <taxon>Ecdysozoa</taxon>
        <taxon>Arthropoda</taxon>
        <taxon>Hexapoda</taxon>
        <taxon>Insecta</taxon>
        <taxon>Pterygota</taxon>
        <taxon>Palaeoptera</taxon>
        <taxon>Odonata</taxon>
        <taxon>Epiprocta</taxon>
        <taxon>Anisoptera</taxon>
        <taxon>Libelluloidea</taxon>
        <taxon>Libellulidae</taxon>
        <taxon>Ladona</taxon>
    </lineage>
</organism>
<evidence type="ECO:0000313" key="11">
    <source>
        <dbReference type="Proteomes" id="UP000792457"/>
    </source>
</evidence>
<dbReference type="PROSITE" id="PS50294">
    <property type="entry name" value="WD_REPEATS_REGION"/>
    <property type="match status" value="3"/>
</dbReference>
<dbReference type="InterPro" id="IPR036322">
    <property type="entry name" value="WD40_repeat_dom_sf"/>
</dbReference>
<evidence type="ECO:0000256" key="7">
    <source>
        <dbReference type="PROSITE-ProRule" id="PRU00221"/>
    </source>
</evidence>
<dbReference type="SUPFAM" id="SSF50978">
    <property type="entry name" value="WD40 repeat-like"/>
    <property type="match status" value="1"/>
</dbReference>
<dbReference type="GO" id="GO:1905786">
    <property type="term" value="P:positive regulation of anaphase-promoting complex-dependent catabolic process"/>
    <property type="evidence" value="ECO:0007669"/>
    <property type="project" value="TreeGrafter"/>
</dbReference>
<evidence type="ECO:0000256" key="5">
    <source>
        <dbReference type="ARBA" id="ARBA00022776"/>
    </source>
</evidence>
<evidence type="ECO:0000313" key="10">
    <source>
        <dbReference type="EMBL" id="KAG8231860.1"/>
    </source>
</evidence>
<feature type="repeat" description="WD" evidence="7">
    <location>
        <begin position="186"/>
        <end position="227"/>
    </location>
</feature>
<dbReference type="GO" id="GO:0031145">
    <property type="term" value="P:anaphase-promoting complex-dependent catabolic process"/>
    <property type="evidence" value="ECO:0007669"/>
    <property type="project" value="TreeGrafter"/>
</dbReference>
<name>A0A8K0P143_LADFU</name>
<accession>A0A8K0P143</accession>
<comment type="caution">
    <text evidence="10">The sequence shown here is derived from an EMBL/GenBank/DDBJ whole genome shotgun (WGS) entry which is preliminary data.</text>
</comment>
<dbReference type="PROSITE" id="PS50082">
    <property type="entry name" value="WD_REPEATS_2"/>
    <property type="match status" value="3"/>
</dbReference>
<keyword evidence="6" id="KW-0131">Cell cycle</keyword>
<evidence type="ECO:0000259" key="9">
    <source>
        <dbReference type="Pfam" id="PF24807"/>
    </source>
</evidence>
<protein>
    <recommendedName>
        <fullName evidence="9">CDC20/Fizzy WD40 domain-containing protein</fullName>
    </recommendedName>
</protein>
<dbReference type="InterPro" id="IPR033010">
    <property type="entry name" value="Cdc20/Fizzy"/>
</dbReference>
<dbReference type="AlphaFoldDB" id="A0A8K0P143"/>
<dbReference type="InterPro" id="IPR015943">
    <property type="entry name" value="WD40/YVTN_repeat-like_dom_sf"/>
</dbReference>
<reference evidence="10" key="2">
    <citation type="submission" date="2017-10" db="EMBL/GenBank/DDBJ databases">
        <title>Ladona fulva Genome sequencing and assembly.</title>
        <authorList>
            <person name="Murali S."/>
            <person name="Richards S."/>
            <person name="Bandaranaike D."/>
            <person name="Bellair M."/>
            <person name="Blankenburg K."/>
            <person name="Chao H."/>
            <person name="Dinh H."/>
            <person name="Doddapaneni H."/>
            <person name="Dugan-Rocha S."/>
            <person name="Elkadiri S."/>
            <person name="Gnanaolivu R."/>
            <person name="Hernandez B."/>
            <person name="Skinner E."/>
            <person name="Javaid M."/>
            <person name="Lee S."/>
            <person name="Li M."/>
            <person name="Ming W."/>
            <person name="Munidasa M."/>
            <person name="Muniz J."/>
            <person name="Nguyen L."/>
            <person name="Hughes D."/>
            <person name="Osuji N."/>
            <person name="Pu L.-L."/>
            <person name="Puazo M."/>
            <person name="Qu C."/>
            <person name="Quiroz J."/>
            <person name="Raj R."/>
            <person name="Weissenberger G."/>
            <person name="Xin Y."/>
            <person name="Zou X."/>
            <person name="Han Y."/>
            <person name="Worley K."/>
            <person name="Muzny D."/>
            <person name="Gibbs R."/>
        </authorList>
    </citation>
    <scope>NUCLEOTIDE SEQUENCE</scope>
    <source>
        <strain evidence="10">Sampled in the wild</strain>
    </source>
</reference>
<gene>
    <name evidence="10" type="ORF">J437_LFUL011765</name>
</gene>
<dbReference type="GO" id="GO:0010997">
    <property type="term" value="F:anaphase-promoting complex binding"/>
    <property type="evidence" value="ECO:0007669"/>
    <property type="project" value="InterPro"/>
</dbReference>
<evidence type="ECO:0000256" key="4">
    <source>
        <dbReference type="ARBA" id="ARBA00022737"/>
    </source>
</evidence>
<comment type="similarity">
    <text evidence="1">Belongs to the WD repeat CDC20/Fizzy family.</text>
</comment>
<feature type="repeat" description="WD" evidence="7">
    <location>
        <begin position="252"/>
        <end position="283"/>
    </location>
</feature>
<keyword evidence="2 7" id="KW-0853">WD repeat</keyword>
<dbReference type="CDD" id="cd00200">
    <property type="entry name" value="WD40"/>
    <property type="match status" value="1"/>
</dbReference>
<dbReference type="GO" id="GO:1990757">
    <property type="term" value="F:ubiquitin ligase activator activity"/>
    <property type="evidence" value="ECO:0007669"/>
    <property type="project" value="TreeGrafter"/>
</dbReference>
<keyword evidence="5" id="KW-0498">Mitosis</keyword>
<dbReference type="EMBL" id="KZ308580">
    <property type="protein sequence ID" value="KAG8231860.1"/>
    <property type="molecule type" value="Genomic_DNA"/>
</dbReference>
<dbReference type="SMART" id="SM00320">
    <property type="entry name" value="WD40"/>
    <property type="match status" value="5"/>
</dbReference>
<evidence type="ECO:0000256" key="1">
    <source>
        <dbReference type="ARBA" id="ARBA00006445"/>
    </source>
</evidence>
<evidence type="ECO:0000256" key="6">
    <source>
        <dbReference type="ARBA" id="ARBA00023306"/>
    </source>
</evidence>
<dbReference type="OrthoDB" id="10263272at2759"/>
<proteinExistence type="inferred from homology"/>
<dbReference type="PANTHER" id="PTHR19918:SF8">
    <property type="entry name" value="FI02843P"/>
    <property type="match status" value="1"/>
</dbReference>
<feature type="compositionally biased region" description="Polar residues" evidence="8">
    <location>
        <begin position="40"/>
        <end position="59"/>
    </location>
</feature>
<dbReference type="GO" id="GO:0051301">
    <property type="term" value="P:cell division"/>
    <property type="evidence" value="ECO:0007669"/>
    <property type="project" value="UniProtKB-KW"/>
</dbReference>
<dbReference type="Pfam" id="PF24807">
    <property type="entry name" value="WD40_CDC20-Fz"/>
    <property type="match status" value="1"/>
</dbReference>
<keyword evidence="4" id="KW-0677">Repeat</keyword>
<dbReference type="InterPro" id="IPR056150">
    <property type="entry name" value="WD40_CDC20-Fz"/>
</dbReference>
<sequence>MKMTHFQYLNDLNNLVKMDEITKGPLPRWQRKCLDESNTSLASNVSLNTTRGSKSSNGKTPREEEDPDLLSPSQREKQRIMTENLMGNEGEGRILAFRDKAPAPPEGYQNSMKVIYTQSKTPGSVKGSCRYISQAPDRILDAPEIIDDYYLNLVDWSANNLLAVALEAGLFLWNAGTGEVKQLLQLESQGEYVSSVSWLQEGTHLAVGVSNGTVQLWDAAQEKQVRTLTGHSGRVGSLAWNSYVLTSGSRSGHVHQHDVCGLRWSPGGRYLATGGNDNILNIWPAVGSGQIYSASNPLYTFSAHQAAVKALAWCPWQPNVLASGGGTADRCIRFWNCNMGTLLNTVDTRSQVCSLLWSTTYKELVSGHGFANNQIIIWKYPTMQKMAELTGHTARVLHLALSPDGTTVVSAGADETLRVWKCFQVDPAAAKKAATAASSSTSSSVSNILKRSIR</sequence>
<evidence type="ECO:0000256" key="2">
    <source>
        <dbReference type="ARBA" id="ARBA00022574"/>
    </source>
</evidence>
<feature type="region of interest" description="Disordered" evidence="8">
    <location>
        <begin position="40"/>
        <end position="76"/>
    </location>
</feature>
<dbReference type="Gene3D" id="2.130.10.10">
    <property type="entry name" value="YVTN repeat-like/Quinoprotein amine dehydrogenase"/>
    <property type="match status" value="1"/>
</dbReference>
<dbReference type="InterPro" id="IPR001680">
    <property type="entry name" value="WD40_rpt"/>
</dbReference>